<name>A0A1Q9BRJ1_SYMMI</name>
<feature type="non-terminal residue" evidence="1">
    <location>
        <position position="1"/>
    </location>
</feature>
<dbReference type="AlphaFoldDB" id="A0A1Q9BRJ1"/>
<organism evidence="1 2">
    <name type="scientific">Symbiodinium microadriaticum</name>
    <name type="common">Dinoflagellate</name>
    <name type="synonym">Zooxanthella microadriatica</name>
    <dbReference type="NCBI Taxonomy" id="2951"/>
    <lineage>
        <taxon>Eukaryota</taxon>
        <taxon>Sar</taxon>
        <taxon>Alveolata</taxon>
        <taxon>Dinophyceae</taxon>
        <taxon>Suessiales</taxon>
        <taxon>Symbiodiniaceae</taxon>
        <taxon>Symbiodinium</taxon>
    </lineage>
</organism>
<accession>A0A1Q9BRJ1</accession>
<evidence type="ECO:0000313" key="2">
    <source>
        <dbReference type="Proteomes" id="UP000186817"/>
    </source>
</evidence>
<comment type="caution">
    <text evidence="1">The sequence shown here is derived from an EMBL/GenBank/DDBJ whole genome shotgun (WGS) entry which is preliminary data.</text>
</comment>
<evidence type="ECO:0000313" key="1">
    <source>
        <dbReference type="EMBL" id="OLP73286.1"/>
    </source>
</evidence>
<reference evidence="1 2" key="1">
    <citation type="submission" date="2016-02" db="EMBL/GenBank/DDBJ databases">
        <title>Genome analysis of coral dinoflagellate symbionts highlights evolutionary adaptations to a symbiotic lifestyle.</title>
        <authorList>
            <person name="Aranda M."/>
            <person name="Li Y."/>
            <person name="Liew Y.J."/>
            <person name="Baumgarten S."/>
            <person name="Simakov O."/>
            <person name="Wilson M."/>
            <person name="Piel J."/>
            <person name="Ashoor H."/>
            <person name="Bougouffa S."/>
            <person name="Bajic V.B."/>
            <person name="Ryu T."/>
            <person name="Ravasi T."/>
            <person name="Bayer T."/>
            <person name="Micklem G."/>
            <person name="Kim H."/>
            <person name="Bhak J."/>
            <person name="Lajeunesse T.C."/>
            <person name="Voolstra C.R."/>
        </authorList>
    </citation>
    <scope>NUCLEOTIDE SEQUENCE [LARGE SCALE GENOMIC DNA]</scope>
    <source>
        <strain evidence="1 2">CCMP2467</strain>
    </source>
</reference>
<sequence>VACGTSRLFWAAPFKAVDGEQKLFGVANVFKRPRASGGFG</sequence>
<protein>
    <submittedName>
        <fullName evidence="1">Uncharacterized protein</fullName>
    </submittedName>
</protein>
<gene>
    <name evidence="1" type="ORF">AK812_SmicGene47528</name>
</gene>
<proteinExistence type="predicted"/>
<dbReference type="Proteomes" id="UP000186817">
    <property type="component" value="Unassembled WGS sequence"/>
</dbReference>
<dbReference type="EMBL" id="LSRX01005860">
    <property type="protein sequence ID" value="OLP73286.1"/>
    <property type="molecule type" value="Genomic_DNA"/>
</dbReference>
<keyword evidence="2" id="KW-1185">Reference proteome</keyword>